<comment type="caution">
    <text evidence="1">The sequence shown here is derived from an EMBL/GenBank/DDBJ whole genome shotgun (WGS) entry which is preliminary data.</text>
</comment>
<protein>
    <submittedName>
        <fullName evidence="1">Uncharacterized protein</fullName>
    </submittedName>
</protein>
<accession>A0ABQ9URS4</accession>
<dbReference type="Proteomes" id="UP001266305">
    <property type="component" value="Unassembled WGS sequence"/>
</dbReference>
<gene>
    <name evidence="1" type="ORF">P7K49_021127</name>
</gene>
<evidence type="ECO:0000313" key="1">
    <source>
        <dbReference type="EMBL" id="KAK2099779.1"/>
    </source>
</evidence>
<organism evidence="1 2">
    <name type="scientific">Saguinus oedipus</name>
    <name type="common">Cotton-top tamarin</name>
    <name type="synonym">Oedipomidas oedipus</name>
    <dbReference type="NCBI Taxonomy" id="9490"/>
    <lineage>
        <taxon>Eukaryota</taxon>
        <taxon>Metazoa</taxon>
        <taxon>Chordata</taxon>
        <taxon>Craniata</taxon>
        <taxon>Vertebrata</taxon>
        <taxon>Euteleostomi</taxon>
        <taxon>Mammalia</taxon>
        <taxon>Eutheria</taxon>
        <taxon>Euarchontoglires</taxon>
        <taxon>Primates</taxon>
        <taxon>Haplorrhini</taxon>
        <taxon>Platyrrhini</taxon>
        <taxon>Cebidae</taxon>
        <taxon>Callitrichinae</taxon>
        <taxon>Saguinus</taxon>
    </lineage>
</organism>
<reference evidence="1 2" key="1">
    <citation type="submission" date="2023-05" db="EMBL/GenBank/DDBJ databases">
        <title>B98-5 Cell Line De Novo Hybrid Assembly: An Optical Mapping Approach.</title>
        <authorList>
            <person name="Kananen K."/>
            <person name="Auerbach J.A."/>
            <person name="Kautto E."/>
            <person name="Blachly J.S."/>
        </authorList>
    </citation>
    <scope>NUCLEOTIDE SEQUENCE [LARGE SCALE GENOMIC DNA]</scope>
    <source>
        <strain evidence="1">B95-8</strain>
        <tissue evidence="1">Cell line</tissue>
    </source>
</reference>
<name>A0ABQ9URS4_SAGOE</name>
<sequence>MLRCSRAQALTGGAGWLGPSDLARLPSAASQSPFTVSIKEAPNLKPFLASPSVPLVPPPPVCSHDLRALWLWGLEEDLFSGQALKMAFEIEEDREDLWAQRPLGCEMLRPEDPFPRLGVCSRLVMHLSSICIATLNGSASWVPEVHSARWRTIFISHNAPQFAQ</sequence>
<dbReference type="EMBL" id="JASSZA010000010">
    <property type="protein sequence ID" value="KAK2099779.1"/>
    <property type="molecule type" value="Genomic_DNA"/>
</dbReference>
<evidence type="ECO:0000313" key="2">
    <source>
        <dbReference type="Proteomes" id="UP001266305"/>
    </source>
</evidence>
<keyword evidence="2" id="KW-1185">Reference proteome</keyword>
<proteinExistence type="predicted"/>